<dbReference type="FunFam" id="3.90.550.10:FF:000003">
    <property type="entry name" value="2-C-methyl-D-erythritol 4-phosphate cytidylyltransferase"/>
    <property type="match status" value="1"/>
</dbReference>
<dbReference type="Proteomes" id="UP000323439">
    <property type="component" value="Unassembled WGS sequence"/>
</dbReference>
<sequence>MNYAVILAGGTGSRMKSIKVPKQYYEIEGTPIIIYTLKTFVEINCFDYIYIAIDDCYKDYVNSLLEKYFNKDVISKITLVKGGNERIDSIHNVIKLIELNEIYDNDIIVIHDSVRPFVTEKIILDNIEGAKEYGATVTSVPVNDTILLSTDGDYVDRIPIRKTLFNGQSPDSFNLKTFIELENKLTEEQKEIITGTSQVCTLNNYPIKMIEGDTINFKITTDADLELAEHIILKKGGL</sequence>
<gene>
    <name evidence="3" type="ORF">SAMN02910315_01765</name>
</gene>
<evidence type="ECO:0000313" key="4">
    <source>
        <dbReference type="Proteomes" id="UP000323439"/>
    </source>
</evidence>
<dbReference type="InterPro" id="IPR050088">
    <property type="entry name" value="IspD/TarI_cytidylyltransf_bact"/>
</dbReference>
<dbReference type="EMBL" id="FMXB01000014">
    <property type="protein sequence ID" value="SDA62583.1"/>
    <property type="molecule type" value="Genomic_DNA"/>
</dbReference>
<dbReference type="PANTHER" id="PTHR32125:SF8">
    <property type="entry name" value="RIBITOL-5-PHOSPHATE CYTIDYLYLTRANSFERASE"/>
    <property type="match status" value="1"/>
</dbReference>
<dbReference type="InterPro" id="IPR018294">
    <property type="entry name" value="ISPD_synthase_CS"/>
</dbReference>
<dbReference type="InterPro" id="IPR029044">
    <property type="entry name" value="Nucleotide-diphossugar_trans"/>
</dbReference>
<dbReference type="PROSITE" id="PS01295">
    <property type="entry name" value="ISPD"/>
    <property type="match status" value="1"/>
</dbReference>
<keyword evidence="4" id="KW-1185">Reference proteome</keyword>
<dbReference type="GO" id="GO:0008299">
    <property type="term" value="P:isoprenoid biosynthetic process"/>
    <property type="evidence" value="ECO:0007669"/>
    <property type="project" value="InterPro"/>
</dbReference>
<dbReference type="OrthoDB" id="9782at2157"/>
<dbReference type="AlphaFoldDB" id="A0A1G5WWS4"/>
<evidence type="ECO:0000313" key="3">
    <source>
        <dbReference type="EMBL" id="SDA62583.1"/>
    </source>
</evidence>
<dbReference type="Gene3D" id="3.90.550.10">
    <property type="entry name" value="Spore Coat Polysaccharide Biosynthesis Protein SpsA, Chain A"/>
    <property type="match status" value="1"/>
</dbReference>
<dbReference type="NCBIfam" id="NF001183">
    <property type="entry name" value="PRK00155.1-3"/>
    <property type="match status" value="1"/>
</dbReference>
<keyword evidence="2 3" id="KW-0548">Nucleotidyltransferase</keyword>
<dbReference type="CDD" id="cd02516">
    <property type="entry name" value="CDP-ME_synthetase"/>
    <property type="match status" value="1"/>
</dbReference>
<name>A0A1G5WWS4_9EURY</name>
<dbReference type="InterPro" id="IPR034683">
    <property type="entry name" value="IspD/TarI"/>
</dbReference>
<organism evidence="3 4">
    <name type="scientific">Methanobrevibacter millerae</name>
    <dbReference type="NCBI Taxonomy" id="230361"/>
    <lineage>
        <taxon>Archaea</taxon>
        <taxon>Methanobacteriati</taxon>
        <taxon>Methanobacteriota</taxon>
        <taxon>Methanomada group</taxon>
        <taxon>Methanobacteria</taxon>
        <taxon>Methanobacteriales</taxon>
        <taxon>Methanobacteriaceae</taxon>
        <taxon>Methanobrevibacter</taxon>
    </lineage>
</organism>
<reference evidence="3 4" key="1">
    <citation type="submission" date="2016-10" db="EMBL/GenBank/DDBJ databases">
        <authorList>
            <person name="Varghese N."/>
            <person name="Submissions S."/>
        </authorList>
    </citation>
    <scope>NUCLEOTIDE SEQUENCE [LARGE SCALE GENOMIC DNA]</scope>
    <source>
        <strain evidence="3 4">DSM 16643</strain>
    </source>
</reference>
<dbReference type="RefSeq" id="WP_149732288.1">
    <property type="nucleotide sequence ID" value="NZ_FMXB01000014.1"/>
</dbReference>
<protein>
    <submittedName>
        <fullName evidence="3">2-C-methyl-D-erythritol 4-phosphate cytidylyltransferase</fullName>
    </submittedName>
</protein>
<keyword evidence="1 3" id="KW-0808">Transferase</keyword>
<evidence type="ECO:0000256" key="2">
    <source>
        <dbReference type="ARBA" id="ARBA00022695"/>
    </source>
</evidence>
<dbReference type="PANTHER" id="PTHR32125">
    <property type="entry name" value="2-C-METHYL-D-ERYTHRITOL 4-PHOSPHATE CYTIDYLYLTRANSFERASE, CHLOROPLASTIC"/>
    <property type="match status" value="1"/>
</dbReference>
<dbReference type="Pfam" id="PF01128">
    <property type="entry name" value="IspD"/>
    <property type="match status" value="1"/>
</dbReference>
<proteinExistence type="predicted"/>
<dbReference type="GO" id="GO:0050518">
    <property type="term" value="F:2-C-methyl-D-erythritol 4-phosphate cytidylyltransferase activity"/>
    <property type="evidence" value="ECO:0007669"/>
    <property type="project" value="TreeGrafter"/>
</dbReference>
<evidence type="ECO:0000256" key="1">
    <source>
        <dbReference type="ARBA" id="ARBA00022679"/>
    </source>
</evidence>
<accession>A0A1G5WWS4</accession>
<dbReference type="SUPFAM" id="SSF53448">
    <property type="entry name" value="Nucleotide-diphospho-sugar transferases"/>
    <property type="match status" value="1"/>
</dbReference>